<dbReference type="RefSeq" id="WP_002692767.1">
    <property type="nucleotide sequence ID" value="NZ_AAWS01000001.1"/>
</dbReference>
<comment type="caution">
    <text evidence="3">The sequence shown here is derived from an EMBL/GenBank/DDBJ whole genome shotgun (WGS) entry which is preliminary data.</text>
</comment>
<accession>A1ZCD2</accession>
<dbReference type="EMBL" id="AAWS01000001">
    <property type="protein sequence ID" value="EAY31934.1"/>
    <property type="molecule type" value="Genomic_DNA"/>
</dbReference>
<evidence type="ECO:0000313" key="4">
    <source>
        <dbReference type="Proteomes" id="UP000004095"/>
    </source>
</evidence>
<keyword evidence="2" id="KW-1133">Transmembrane helix</keyword>
<protein>
    <submittedName>
        <fullName evidence="3">Tetratricopeptide repeat domain protein</fullName>
    </submittedName>
</protein>
<reference evidence="3 4" key="1">
    <citation type="submission" date="2007-01" db="EMBL/GenBank/DDBJ databases">
        <authorList>
            <person name="Haygood M."/>
            <person name="Podell S."/>
            <person name="Anderson C."/>
            <person name="Hopkinson B."/>
            <person name="Roe K."/>
            <person name="Barbeau K."/>
            <person name="Gaasterland T."/>
            <person name="Ferriera S."/>
            <person name="Johnson J."/>
            <person name="Kravitz S."/>
            <person name="Beeson K."/>
            <person name="Sutton G."/>
            <person name="Rogers Y.-H."/>
            <person name="Friedman R."/>
            <person name="Frazier M."/>
            <person name="Venter J.C."/>
        </authorList>
    </citation>
    <scope>NUCLEOTIDE SEQUENCE [LARGE SCALE GENOMIC DNA]</scope>
    <source>
        <strain evidence="3 4">ATCC 23134</strain>
    </source>
</reference>
<dbReference type="SUPFAM" id="SSF48452">
    <property type="entry name" value="TPR-like"/>
    <property type="match status" value="1"/>
</dbReference>
<sequence length="151" mass="17470">MNKKTKAFVWTVGLLAMIGVTFAVVYNYYYNKASRKEIKYAKTQLAKQSYYQAMLGVGRAIYYKKKNPDAYFIWGQIEIEQHQNYPQAAYCMTKAIDYANQPNAAMFYLRGKCYYKMKEYKKAVADLQKATQQGGQADSLGYYLKASKTKL</sequence>
<name>A1ZCD2_MICM2</name>
<evidence type="ECO:0000313" key="3">
    <source>
        <dbReference type="EMBL" id="EAY31934.1"/>
    </source>
</evidence>
<feature type="transmembrane region" description="Helical" evidence="2">
    <location>
        <begin position="7"/>
        <end position="29"/>
    </location>
</feature>
<keyword evidence="4" id="KW-1185">Reference proteome</keyword>
<dbReference type="Gene3D" id="1.25.40.10">
    <property type="entry name" value="Tetratricopeptide repeat domain"/>
    <property type="match status" value="1"/>
</dbReference>
<keyword evidence="1" id="KW-0802">TPR repeat</keyword>
<dbReference type="InterPro" id="IPR011990">
    <property type="entry name" value="TPR-like_helical_dom_sf"/>
</dbReference>
<dbReference type="AlphaFoldDB" id="A1ZCD2"/>
<evidence type="ECO:0000256" key="1">
    <source>
        <dbReference type="PROSITE-ProRule" id="PRU00339"/>
    </source>
</evidence>
<dbReference type="InterPro" id="IPR019734">
    <property type="entry name" value="TPR_rpt"/>
</dbReference>
<evidence type="ECO:0000256" key="2">
    <source>
        <dbReference type="SAM" id="Phobius"/>
    </source>
</evidence>
<keyword evidence="2" id="KW-0472">Membrane</keyword>
<gene>
    <name evidence="3" type="ORF">M23134_01963</name>
</gene>
<dbReference type="SMART" id="SM00028">
    <property type="entry name" value="TPR"/>
    <property type="match status" value="1"/>
</dbReference>
<dbReference type="Proteomes" id="UP000004095">
    <property type="component" value="Unassembled WGS sequence"/>
</dbReference>
<organism evidence="3 4">
    <name type="scientific">Microscilla marina ATCC 23134</name>
    <dbReference type="NCBI Taxonomy" id="313606"/>
    <lineage>
        <taxon>Bacteria</taxon>
        <taxon>Pseudomonadati</taxon>
        <taxon>Bacteroidota</taxon>
        <taxon>Cytophagia</taxon>
        <taxon>Cytophagales</taxon>
        <taxon>Microscillaceae</taxon>
        <taxon>Microscilla</taxon>
    </lineage>
</organism>
<dbReference type="PROSITE" id="PS50005">
    <property type="entry name" value="TPR"/>
    <property type="match status" value="1"/>
</dbReference>
<keyword evidence="2" id="KW-0812">Transmembrane</keyword>
<dbReference type="OrthoDB" id="1495940at2"/>
<feature type="repeat" description="TPR" evidence="1">
    <location>
        <begin position="104"/>
        <end position="137"/>
    </location>
</feature>
<proteinExistence type="predicted"/>